<reference evidence="2 3" key="1">
    <citation type="submission" date="2018-11" db="EMBL/GenBank/DDBJ databases">
        <title>Genomic Encyclopedia of Type Strains, Phase IV (KMG-IV): sequencing the most valuable type-strain genomes for metagenomic binning, comparative biology and taxonomic classification.</title>
        <authorList>
            <person name="Goeker M."/>
        </authorList>
    </citation>
    <scope>NUCLEOTIDE SEQUENCE [LARGE SCALE GENOMIC DNA]</scope>
    <source>
        <strain evidence="2 3">DSM 26537</strain>
    </source>
</reference>
<keyword evidence="1" id="KW-0812">Transmembrane</keyword>
<dbReference type="EMBL" id="RJVG01000006">
    <property type="protein sequence ID" value="ROR27485.1"/>
    <property type="molecule type" value="Genomic_DNA"/>
</dbReference>
<keyword evidence="1" id="KW-0472">Membrane</keyword>
<dbReference type="Proteomes" id="UP000273083">
    <property type="component" value="Unassembled WGS sequence"/>
</dbReference>
<comment type="caution">
    <text evidence="2">The sequence shown here is derived from an EMBL/GenBank/DDBJ whole genome shotgun (WGS) entry which is preliminary data.</text>
</comment>
<evidence type="ECO:0000313" key="2">
    <source>
        <dbReference type="EMBL" id="ROR27485.1"/>
    </source>
</evidence>
<keyword evidence="1" id="KW-1133">Transmembrane helix</keyword>
<evidence type="ECO:0000256" key="1">
    <source>
        <dbReference type="SAM" id="Phobius"/>
    </source>
</evidence>
<organism evidence="2 3">
    <name type="scientific">Mobilisporobacter senegalensis</name>
    <dbReference type="NCBI Taxonomy" id="1329262"/>
    <lineage>
        <taxon>Bacteria</taxon>
        <taxon>Bacillati</taxon>
        <taxon>Bacillota</taxon>
        <taxon>Clostridia</taxon>
        <taxon>Lachnospirales</taxon>
        <taxon>Lachnospiraceae</taxon>
        <taxon>Mobilisporobacter</taxon>
    </lineage>
</organism>
<dbReference type="RefSeq" id="WP_123609728.1">
    <property type="nucleotide sequence ID" value="NZ_RJVG01000006.1"/>
</dbReference>
<name>A0A3N1XL94_9FIRM</name>
<gene>
    <name evidence="2" type="ORF">EDD66_106182</name>
</gene>
<sequence>MIFVKQYKNLIISIIIALYILMLNLSIFHFSDISMDNHNINPLNSMVNFPKPSHLEFLSMNAILPEKEISTISYFVKERFPYFQKNLYITDYSNIFSYHRVKMFVYKLMVTYNNLENTSISNAIPLGGHAPPVIE</sequence>
<evidence type="ECO:0000313" key="3">
    <source>
        <dbReference type="Proteomes" id="UP000273083"/>
    </source>
</evidence>
<proteinExistence type="predicted"/>
<dbReference type="AlphaFoldDB" id="A0A3N1XL94"/>
<feature type="transmembrane region" description="Helical" evidence="1">
    <location>
        <begin position="12"/>
        <end position="31"/>
    </location>
</feature>
<protein>
    <submittedName>
        <fullName evidence="2">Uncharacterized protein</fullName>
    </submittedName>
</protein>
<keyword evidence="3" id="KW-1185">Reference proteome</keyword>
<accession>A0A3N1XL94</accession>